<evidence type="ECO:0000259" key="2">
    <source>
        <dbReference type="Pfam" id="PF17733"/>
    </source>
</evidence>
<dbReference type="InterPro" id="IPR040554">
    <property type="entry name" value="KPWE_PEX14_dom"/>
</dbReference>
<keyword evidence="4" id="KW-1185">Reference proteome</keyword>
<protein>
    <recommendedName>
        <fullName evidence="2">Peroxisomal membrane protein PEX14-like KPWE domain-containing protein</fullName>
    </recommendedName>
</protein>
<dbReference type="PANTHER" id="PTHR40657:SF1">
    <property type="entry name" value="RIKEN CDNA 2310039H08 GENE"/>
    <property type="match status" value="1"/>
</dbReference>
<feature type="region of interest" description="Disordered" evidence="1">
    <location>
        <begin position="49"/>
        <end position="80"/>
    </location>
</feature>
<evidence type="ECO:0000256" key="1">
    <source>
        <dbReference type="SAM" id="MobiDB-lite"/>
    </source>
</evidence>
<dbReference type="Pfam" id="PF17733">
    <property type="entry name" value="KPWE_dom"/>
    <property type="match status" value="1"/>
</dbReference>
<organism evidence="3 4">
    <name type="scientific">Crocodylus porosus</name>
    <name type="common">Saltwater crocodile</name>
    <name type="synonym">Estuarine crocodile</name>
    <dbReference type="NCBI Taxonomy" id="8502"/>
    <lineage>
        <taxon>Eukaryota</taxon>
        <taxon>Metazoa</taxon>
        <taxon>Chordata</taxon>
        <taxon>Craniata</taxon>
        <taxon>Vertebrata</taxon>
        <taxon>Euteleostomi</taxon>
        <taxon>Archelosauria</taxon>
        <taxon>Archosauria</taxon>
        <taxon>Crocodylia</taxon>
        <taxon>Longirostres</taxon>
        <taxon>Crocodylidae</taxon>
        <taxon>Crocodylus</taxon>
    </lineage>
</organism>
<feature type="domain" description="Peroxisomal membrane protein PEX14-like KPWE" evidence="2">
    <location>
        <begin position="25"/>
        <end position="64"/>
    </location>
</feature>
<dbReference type="InterPro" id="IPR039995">
    <property type="entry name" value="PEX39"/>
</dbReference>
<dbReference type="Ensembl" id="ENSCPRT00005013387.1">
    <property type="protein sequence ID" value="ENSCPRP00005011344.1"/>
    <property type="gene ID" value="ENSCPRG00005008091.1"/>
</dbReference>
<dbReference type="PANTHER" id="PTHR40657">
    <property type="entry name" value="HYPOTHETICAL PROTEIN LOC681367"/>
    <property type="match status" value="1"/>
</dbReference>
<dbReference type="AlphaFoldDB" id="A0A7M4EMH6"/>
<accession>A0A7M4EMH6</accession>
<dbReference type="OMA" id="CRITAPA"/>
<evidence type="ECO:0000313" key="4">
    <source>
        <dbReference type="Proteomes" id="UP000594220"/>
    </source>
</evidence>
<dbReference type="Proteomes" id="UP000594220">
    <property type="component" value="Unplaced"/>
</dbReference>
<reference evidence="3" key="1">
    <citation type="submission" date="2025-08" db="UniProtKB">
        <authorList>
            <consortium name="Ensembl"/>
        </authorList>
    </citation>
    <scope>IDENTIFICATION</scope>
</reference>
<reference evidence="3" key="2">
    <citation type="submission" date="2025-09" db="UniProtKB">
        <authorList>
            <consortium name="Ensembl"/>
        </authorList>
    </citation>
    <scope>IDENTIFICATION</scope>
</reference>
<dbReference type="GeneTree" id="ENSGT01050000246678"/>
<sequence length="93" mass="9932">CLRPHSPGTSCSAAAARRCPSSRMLLRLVRAGRDVPGLRRLHVAATLETPTASRLPRPPKPWERAQVEGAAQPGSPSSPTWKLCAGLAGRGWE</sequence>
<evidence type="ECO:0000313" key="3">
    <source>
        <dbReference type="Ensembl" id="ENSCPRP00005011344.1"/>
    </source>
</evidence>
<proteinExistence type="predicted"/>
<name>A0A7M4EMH6_CROPO</name>